<dbReference type="Proteomes" id="UP000266292">
    <property type="component" value="Chromosome"/>
</dbReference>
<dbReference type="PANTHER" id="PTHR13947:SF37">
    <property type="entry name" value="LD18367P"/>
    <property type="match status" value="1"/>
</dbReference>
<dbReference type="OrthoDB" id="961272at2"/>
<protein>
    <submittedName>
        <fullName evidence="3">GNAT family N-acetyltransferase</fullName>
    </submittedName>
</protein>
<evidence type="ECO:0000313" key="3">
    <source>
        <dbReference type="EMBL" id="ARS35298.1"/>
    </source>
</evidence>
<dbReference type="PANTHER" id="PTHR13947">
    <property type="entry name" value="GNAT FAMILY N-ACETYLTRANSFERASE"/>
    <property type="match status" value="1"/>
</dbReference>
<evidence type="ECO:0000313" key="4">
    <source>
        <dbReference type="Proteomes" id="UP000266292"/>
    </source>
</evidence>
<reference evidence="4" key="1">
    <citation type="submission" date="2017-05" db="EMBL/GenBank/DDBJ databases">
        <authorList>
            <person name="Ray J."/>
            <person name="Price M."/>
            <person name="Deutschbauer A."/>
        </authorList>
    </citation>
    <scope>NUCLEOTIDE SEQUENCE [LARGE SCALE GENOMIC DNA]</scope>
    <source>
        <strain evidence="4">DSM 19842</strain>
    </source>
</reference>
<evidence type="ECO:0000259" key="2">
    <source>
        <dbReference type="PROSITE" id="PS51186"/>
    </source>
</evidence>
<dbReference type="Gene3D" id="3.40.630.30">
    <property type="match status" value="1"/>
</dbReference>
<keyword evidence="4" id="KW-1185">Reference proteome</keyword>
<proteinExistence type="predicted"/>
<dbReference type="InterPro" id="IPR050769">
    <property type="entry name" value="NAT_camello-type"/>
</dbReference>
<dbReference type="InterPro" id="IPR000182">
    <property type="entry name" value="GNAT_dom"/>
</dbReference>
<dbReference type="STRING" id="709015.GCA_000472485_01507"/>
<accession>A0A1X9YQZ8</accession>
<feature type="domain" description="N-acetyltransferase" evidence="2">
    <location>
        <begin position="5"/>
        <end position="151"/>
    </location>
</feature>
<dbReference type="InterPro" id="IPR016181">
    <property type="entry name" value="Acyl_CoA_acyltransferase"/>
</dbReference>
<dbReference type="AlphaFoldDB" id="A0A1X9YQZ8"/>
<dbReference type="KEGG" id="pact:CA264_07505"/>
<organism evidence="3 4">
    <name type="scientific">Pontibacter actiniarum</name>
    <dbReference type="NCBI Taxonomy" id="323450"/>
    <lineage>
        <taxon>Bacteria</taxon>
        <taxon>Pseudomonadati</taxon>
        <taxon>Bacteroidota</taxon>
        <taxon>Cytophagia</taxon>
        <taxon>Cytophagales</taxon>
        <taxon>Hymenobacteraceae</taxon>
        <taxon>Pontibacter</taxon>
    </lineage>
</organism>
<dbReference type="SUPFAM" id="SSF55729">
    <property type="entry name" value="Acyl-CoA N-acyltransferases (Nat)"/>
    <property type="match status" value="1"/>
</dbReference>
<dbReference type="EMBL" id="CP021235">
    <property type="protein sequence ID" value="ARS35298.1"/>
    <property type="molecule type" value="Genomic_DNA"/>
</dbReference>
<keyword evidence="1 3" id="KW-0808">Transferase</keyword>
<gene>
    <name evidence="3" type="ORF">CA264_07505</name>
</gene>
<dbReference type="GO" id="GO:0008080">
    <property type="term" value="F:N-acetyltransferase activity"/>
    <property type="evidence" value="ECO:0007669"/>
    <property type="project" value="InterPro"/>
</dbReference>
<dbReference type="CDD" id="cd04301">
    <property type="entry name" value="NAT_SF"/>
    <property type="match status" value="1"/>
</dbReference>
<dbReference type="RefSeq" id="WP_025605994.1">
    <property type="nucleotide sequence ID" value="NZ_CP021235.1"/>
</dbReference>
<dbReference type="Pfam" id="PF00583">
    <property type="entry name" value="Acetyltransf_1"/>
    <property type="match status" value="1"/>
</dbReference>
<evidence type="ECO:0000256" key="1">
    <source>
        <dbReference type="ARBA" id="ARBA00022679"/>
    </source>
</evidence>
<name>A0A1X9YQZ8_9BACT</name>
<dbReference type="PROSITE" id="PS51186">
    <property type="entry name" value="GNAT"/>
    <property type="match status" value="1"/>
</dbReference>
<sequence>MNEEVVIRAYRESDKPAVLDLLRRNTPRYFAPEEEADLRHYLAHEIEHYYVVSYNGAVVGCGGFNFSKDKSVGIISWDILHPDYQGKGLGSKLLNFRVARLRELAHIQAISVRTSQLVYRFYEKLGFKLLEVVKDYWAPGYDMYRMEYAAGSQTDADGGKV</sequence>